<keyword evidence="3" id="KW-1185">Reference proteome</keyword>
<accession>A0A5B7I9S8</accession>
<evidence type="ECO:0000313" key="3">
    <source>
        <dbReference type="Proteomes" id="UP000324222"/>
    </source>
</evidence>
<gene>
    <name evidence="2" type="ORF">E2C01_072762</name>
</gene>
<protein>
    <submittedName>
        <fullName evidence="2">Uncharacterized protein</fullName>
    </submittedName>
</protein>
<dbReference type="AlphaFoldDB" id="A0A5B7I9S8"/>
<dbReference type="EMBL" id="VSRR010048017">
    <property type="protein sequence ID" value="MPC78277.1"/>
    <property type="molecule type" value="Genomic_DNA"/>
</dbReference>
<evidence type="ECO:0000313" key="2">
    <source>
        <dbReference type="EMBL" id="MPC78277.1"/>
    </source>
</evidence>
<feature type="region of interest" description="Disordered" evidence="1">
    <location>
        <begin position="55"/>
        <end position="76"/>
    </location>
</feature>
<organism evidence="2 3">
    <name type="scientific">Portunus trituberculatus</name>
    <name type="common">Swimming crab</name>
    <name type="synonym">Neptunus trituberculatus</name>
    <dbReference type="NCBI Taxonomy" id="210409"/>
    <lineage>
        <taxon>Eukaryota</taxon>
        <taxon>Metazoa</taxon>
        <taxon>Ecdysozoa</taxon>
        <taxon>Arthropoda</taxon>
        <taxon>Crustacea</taxon>
        <taxon>Multicrustacea</taxon>
        <taxon>Malacostraca</taxon>
        <taxon>Eumalacostraca</taxon>
        <taxon>Eucarida</taxon>
        <taxon>Decapoda</taxon>
        <taxon>Pleocyemata</taxon>
        <taxon>Brachyura</taxon>
        <taxon>Eubrachyura</taxon>
        <taxon>Portunoidea</taxon>
        <taxon>Portunidae</taxon>
        <taxon>Portuninae</taxon>
        <taxon>Portunus</taxon>
    </lineage>
</organism>
<reference evidence="2 3" key="1">
    <citation type="submission" date="2019-05" db="EMBL/GenBank/DDBJ databases">
        <title>Another draft genome of Portunus trituberculatus and its Hox gene families provides insights of decapod evolution.</title>
        <authorList>
            <person name="Jeong J.-H."/>
            <person name="Song I."/>
            <person name="Kim S."/>
            <person name="Choi T."/>
            <person name="Kim D."/>
            <person name="Ryu S."/>
            <person name="Kim W."/>
        </authorList>
    </citation>
    <scope>NUCLEOTIDE SEQUENCE [LARGE SCALE GENOMIC DNA]</scope>
    <source>
        <tissue evidence="2">Muscle</tissue>
    </source>
</reference>
<sequence length="76" mass="8633">MFCGLFRQRVTASRENLDPTTTSSQQKPRPATQCLHSLPWCSTCAWEEEGHLPAPQTREVGVNADEGSHHRHRLHL</sequence>
<name>A0A5B7I9S8_PORTR</name>
<evidence type="ECO:0000256" key="1">
    <source>
        <dbReference type="SAM" id="MobiDB-lite"/>
    </source>
</evidence>
<dbReference type="Proteomes" id="UP000324222">
    <property type="component" value="Unassembled WGS sequence"/>
</dbReference>
<proteinExistence type="predicted"/>
<comment type="caution">
    <text evidence="2">The sequence shown here is derived from an EMBL/GenBank/DDBJ whole genome shotgun (WGS) entry which is preliminary data.</text>
</comment>